<evidence type="ECO:0008006" key="5">
    <source>
        <dbReference type="Google" id="ProtNLM"/>
    </source>
</evidence>
<feature type="domain" description="DUF569" evidence="2">
    <location>
        <begin position="213"/>
        <end position="294"/>
    </location>
</feature>
<feature type="domain" description="DUF569" evidence="1">
    <location>
        <begin position="12"/>
        <end position="165"/>
    </location>
</feature>
<dbReference type="InterPro" id="IPR054726">
    <property type="entry name" value="Ubiq_DUF569-assoc"/>
</dbReference>
<dbReference type="EMBL" id="BQKI01000008">
    <property type="protein sequence ID" value="GJN00811.1"/>
    <property type="molecule type" value="Genomic_DNA"/>
</dbReference>
<reference evidence="3" key="1">
    <citation type="journal article" date="2018" name="DNA Res.">
        <title>Multiple hybrid de novo genome assembly of finger millet, an orphan allotetraploid crop.</title>
        <authorList>
            <person name="Hatakeyama M."/>
            <person name="Aluri S."/>
            <person name="Balachadran M.T."/>
            <person name="Sivarajan S.R."/>
            <person name="Patrignani A."/>
            <person name="Gruter S."/>
            <person name="Poveda L."/>
            <person name="Shimizu-Inatsugi R."/>
            <person name="Baeten J."/>
            <person name="Francoijs K.J."/>
            <person name="Nataraja K.N."/>
            <person name="Reddy Y.A.N."/>
            <person name="Phadnis S."/>
            <person name="Ravikumar R.L."/>
            <person name="Schlapbach R."/>
            <person name="Sreeman S.M."/>
            <person name="Shimizu K.K."/>
        </authorList>
    </citation>
    <scope>NUCLEOTIDE SEQUENCE</scope>
</reference>
<evidence type="ECO:0000313" key="3">
    <source>
        <dbReference type="EMBL" id="GJN00811.1"/>
    </source>
</evidence>
<evidence type="ECO:0000259" key="2">
    <source>
        <dbReference type="Pfam" id="PF22932"/>
    </source>
</evidence>
<organism evidence="3 4">
    <name type="scientific">Eleusine coracana subsp. coracana</name>
    <dbReference type="NCBI Taxonomy" id="191504"/>
    <lineage>
        <taxon>Eukaryota</taxon>
        <taxon>Viridiplantae</taxon>
        <taxon>Streptophyta</taxon>
        <taxon>Embryophyta</taxon>
        <taxon>Tracheophyta</taxon>
        <taxon>Spermatophyta</taxon>
        <taxon>Magnoliopsida</taxon>
        <taxon>Liliopsida</taxon>
        <taxon>Poales</taxon>
        <taxon>Poaceae</taxon>
        <taxon>PACMAD clade</taxon>
        <taxon>Chloridoideae</taxon>
        <taxon>Cynodonteae</taxon>
        <taxon>Eleusininae</taxon>
        <taxon>Eleusine</taxon>
    </lineage>
</organism>
<dbReference type="CDD" id="cd23340">
    <property type="entry name" value="beta-trefoil_FSCN_ACP-like"/>
    <property type="match status" value="1"/>
</dbReference>
<name>A0AAV5CRT4_ELECO</name>
<dbReference type="InterPro" id="IPR008999">
    <property type="entry name" value="Actin-crosslinking"/>
</dbReference>
<evidence type="ECO:0000259" key="1">
    <source>
        <dbReference type="Pfam" id="PF04601"/>
    </source>
</evidence>
<accession>A0AAV5CRT4</accession>
<proteinExistence type="predicted"/>
<dbReference type="PANTHER" id="PTHR31205">
    <property type="entry name" value="ACTIN CROSS-LINKING PROTEIN (DUF569)"/>
    <property type="match status" value="1"/>
</dbReference>
<comment type="caution">
    <text evidence="3">The sequence shown here is derived from an EMBL/GenBank/DDBJ whole genome shotgun (WGS) entry which is preliminary data.</text>
</comment>
<sequence>MVEKKRKREALEQFPDGRRVRLRSRARAGMYLHADEDGKGVSLSPPLPASPLNAVWQVHRIERRGDTIVLLHGAAYGRYLAATRDSAPPGHLGHRVVQSVYGDDDKDAVCWTPRTVAAGDDHVILQDLDSSCRRFLRANGKYCRWRTGVTVGKYAHQDAMMHWVVETIPLMPLAPELPLPRPVSSLCLLSSSAAPPGSFWDKLFRRAAPVLERRNIRFVQAADDGSIDPDKNWGMMEFHGVSVFNLRSELAKQLSQEGNEDGIKLCVRAGNLGRMIPLITDLPRDGSPMDIIVLSTSAPSKKLCSFLSDLPRGQENMDIVALTAGSPDATGSRDGDDVSDNMNGGMPADSLLTPAVISDLSENEAIGFIVHSMEYYLCRILQQTKTFHFHWGQNRVQRVMNSVISQQLQNVDKLLAGHHNGTIPGPGRTGWVFGMTAPMARFDTPYWAPPMSLLPLYRGLTATQLGHGGGGTAFFWHDSGTSLGPLKLKKVQAQCSLLCLRFLLKHVSSNRFLRANGKYCRWRNYARASSSKSACSVIRPRAQEASGAETVFSAARRPWRRRPDGWGVMDFHGRSVSNLRSLLAKKLSEGIEDDIKLCVRAGDMGRMIPLLTDLPRGEHDMDIIVLSTSAPSKKLRNHMDMYHGS</sequence>
<reference evidence="3" key="2">
    <citation type="submission" date="2021-12" db="EMBL/GenBank/DDBJ databases">
        <title>Resequencing data analysis of finger millet.</title>
        <authorList>
            <person name="Hatakeyama M."/>
            <person name="Aluri S."/>
            <person name="Balachadran M.T."/>
            <person name="Sivarajan S.R."/>
            <person name="Poveda L."/>
            <person name="Shimizu-Inatsugi R."/>
            <person name="Schlapbach R."/>
            <person name="Sreeman S.M."/>
            <person name="Shimizu K.K."/>
        </authorList>
    </citation>
    <scope>NUCLEOTIDE SEQUENCE</scope>
</reference>
<dbReference type="Proteomes" id="UP001054889">
    <property type="component" value="Unassembled WGS sequence"/>
</dbReference>
<keyword evidence="4" id="KW-1185">Reference proteome</keyword>
<dbReference type="Pfam" id="PF22932">
    <property type="entry name" value="Ubiq_DUF_assoc"/>
    <property type="match status" value="2"/>
</dbReference>
<dbReference type="Pfam" id="PF04601">
    <property type="entry name" value="DUF569"/>
    <property type="match status" value="1"/>
</dbReference>
<dbReference type="InterPro" id="IPR007679">
    <property type="entry name" value="DUF569"/>
</dbReference>
<dbReference type="AlphaFoldDB" id="A0AAV5CRT4"/>
<protein>
    <recommendedName>
        <fullName evidence="5">DUF569 domain-containing protein</fullName>
    </recommendedName>
</protein>
<gene>
    <name evidence="3" type="primary">ga18027</name>
    <name evidence="3" type="ORF">PR202_ga18027</name>
</gene>
<dbReference type="SUPFAM" id="SSF50405">
    <property type="entry name" value="Actin-crosslinking proteins"/>
    <property type="match status" value="1"/>
</dbReference>
<evidence type="ECO:0000313" key="4">
    <source>
        <dbReference type="Proteomes" id="UP001054889"/>
    </source>
</evidence>
<dbReference type="PANTHER" id="PTHR31205:SF3">
    <property type="entry name" value="OS06G0161100 PROTEIN"/>
    <property type="match status" value="1"/>
</dbReference>
<feature type="domain" description="DUF569" evidence="2">
    <location>
        <begin position="563"/>
        <end position="626"/>
    </location>
</feature>